<protein>
    <submittedName>
        <fullName evidence="2">Uncharacterized protein</fullName>
    </submittedName>
</protein>
<evidence type="ECO:0000313" key="3">
    <source>
        <dbReference type="Proteomes" id="UP000799118"/>
    </source>
</evidence>
<gene>
    <name evidence="2" type="ORF">BT96DRAFT_1008593</name>
</gene>
<evidence type="ECO:0000256" key="1">
    <source>
        <dbReference type="SAM" id="MobiDB-lite"/>
    </source>
</evidence>
<feature type="compositionally biased region" description="Acidic residues" evidence="1">
    <location>
        <begin position="1"/>
        <end position="13"/>
    </location>
</feature>
<accession>A0A6A4GF33</accession>
<organism evidence="2 3">
    <name type="scientific">Gymnopus androsaceus JB14</name>
    <dbReference type="NCBI Taxonomy" id="1447944"/>
    <lineage>
        <taxon>Eukaryota</taxon>
        <taxon>Fungi</taxon>
        <taxon>Dikarya</taxon>
        <taxon>Basidiomycota</taxon>
        <taxon>Agaricomycotina</taxon>
        <taxon>Agaricomycetes</taxon>
        <taxon>Agaricomycetidae</taxon>
        <taxon>Agaricales</taxon>
        <taxon>Marasmiineae</taxon>
        <taxon>Omphalotaceae</taxon>
        <taxon>Gymnopus</taxon>
    </lineage>
</organism>
<name>A0A6A4GF33_9AGAR</name>
<feature type="region of interest" description="Disordered" evidence="1">
    <location>
        <begin position="1"/>
        <end position="31"/>
    </location>
</feature>
<dbReference type="OrthoDB" id="3048530at2759"/>
<sequence length="291" mass="32865">MSETNKEEEELEQEAVPRLPTPPRETTPALKEMARRPFNQVQLLVVTPMPRNLPKEEKITLRGRIEENVVAQTPKFKLQNVLHQEGLAERLAARLYSQNVELMEAELLAIAPEVCKIMIQKAKNQQVKPRTWESAEVFTLSEPGEMVKPCGVHILSKYLDVNDMYMPAEDMFEVLTEKRNGLKVGSIVQKDPIQCFKYDMNEDDEQKDMIVVAHQGNGLQVMYPSINGKKADIELTLDSSSQIVAIDRVIAIGLTISRDPTFTIQMQDVHGGIQRTLGLAKNVAFKFGHVT</sequence>
<reference evidence="2" key="1">
    <citation type="journal article" date="2019" name="Environ. Microbiol.">
        <title>Fungal ecological strategies reflected in gene transcription - a case study of two litter decomposers.</title>
        <authorList>
            <person name="Barbi F."/>
            <person name="Kohler A."/>
            <person name="Barry K."/>
            <person name="Baskaran P."/>
            <person name="Daum C."/>
            <person name="Fauchery L."/>
            <person name="Ihrmark K."/>
            <person name="Kuo A."/>
            <person name="LaButti K."/>
            <person name="Lipzen A."/>
            <person name="Morin E."/>
            <person name="Grigoriev I.V."/>
            <person name="Henrissat B."/>
            <person name="Lindahl B."/>
            <person name="Martin F."/>
        </authorList>
    </citation>
    <scope>NUCLEOTIDE SEQUENCE</scope>
    <source>
        <strain evidence="2">JB14</strain>
    </source>
</reference>
<proteinExistence type="predicted"/>
<dbReference type="AlphaFoldDB" id="A0A6A4GF33"/>
<dbReference type="Proteomes" id="UP000799118">
    <property type="component" value="Unassembled WGS sequence"/>
</dbReference>
<evidence type="ECO:0000313" key="2">
    <source>
        <dbReference type="EMBL" id="KAE9383955.1"/>
    </source>
</evidence>
<dbReference type="EMBL" id="ML770272">
    <property type="protein sequence ID" value="KAE9383955.1"/>
    <property type="molecule type" value="Genomic_DNA"/>
</dbReference>
<keyword evidence="3" id="KW-1185">Reference proteome</keyword>